<proteinExistence type="predicted"/>
<dbReference type="Proteomes" id="UP000298652">
    <property type="component" value="Chromosome 5"/>
</dbReference>
<evidence type="ECO:0000313" key="2">
    <source>
        <dbReference type="EMBL" id="TKW12607.1"/>
    </source>
</evidence>
<keyword evidence="3" id="KW-1185">Reference proteome</keyword>
<name>A0A4U6UP88_SETVI</name>
<dbReference type="AlphaFoldDB" id="A0A4U6UP88"/>
<dbReference type="Gramene" id="TKW12607">
    <property type="protein sequence ID" value="TKW12607"/>
    <property type="gene ID" value="SEVIR_5G047150v2"/>
</dbReference>
<feature type="region of interest" description="Disordered" evidence="1">
    <location>
        <begin position="1"/>
        <end position="34"/>
    </location>
</feature>
<protein>
    <submittedName>
        <fullName evidence="2">Uncharacterized protein</fullName>
    </submittedName>
</protein>
<organism evidence="2 3">
    <name type="scientific">Setaria viridis</name>
    <name type="common">Green bristlegrass</name>
    <name type="synonym">Setaria italica subsp. viridis</name>
    <dbReference type="NCBI Taxonomy" id="4556"/>
    <lineage>
        <taxon>Eukaryota</taxon>
        <taxon>Viridiplantae</taxon>
        <taxon>Streptophyta</taxon>
        <taxon>Embryophyta</taxon>
        <taxon>Tracheophyta</taxon>
        <taxon>Spermatophyta</taxon>
        <taxon>Magnoliopsida</taxon>
        <taxon>Liliopsida</taxon>
        <taxon>Poales</taxon>
        <taxon>Poaceae</taxon>
        <taxon>PACMAD clade</taxon>
        <taxon>Panicoideae</taxon>
        <taxon>Panicodae</taxon>
        <taxon>Paniceae</taxon>
        <taxon>Cenchrinae</taxon>
        <taxon>Setaria</taxon>
    </lineage>
</organism>
<sequence>MGNPEPNPFFEKTSGSQTRTQRKRIGAETQWKLF</sequence>
<gene>
    <name evidence="2" type="ORF">SEVIR_5G047150v2</name>
</gene>
<reference evidence="2" key="1">
    <citation type="submission" date="2019-03" db="EMBL/GenBank/DDBJ databases">
        <title>WGS assembly of Setaria viridis.</title>
        <authorList>
            <person name="Huang P."/>
            <person name="Jenkins J."/>
            <person name="Grimwood J."/>
            <person name="Barry K."/>
            <person name="Healey A."/>
            <person name="Mamidi S."/>
            <person name="Sreedasyam A."/>
            <person name="Shu S."/>
            <person name="Feldman M."/>
            <person name="Wu J."/>
            <person name="Yu Y."/>
            <person name="Chen C."/>
            <person name="Johnson J."/>
            <person name="Rokhsar D."/>
            <person name="Baxter I."/>
            <person name="Schmutz J."/>
            <person name="Brutnell T."/>
            <person name="Kellogg E."/>
        </authorList>
    </citation>
    <scope>NUCLEOTIDE SEQUENCE [LARGE SCALE GENOMIC DNA]</scope>
</reference>
<accession>A0A4U6UP88</accession>
<evidence type="ECO:0000256" key="1">
    <source>
        <dbReference type="SAM" id="MobiDB-lite"/>
    </source>
</evidence>
<dbReference type="EMBL" id="CM016556">
    <property type="protein sequence ID" value="TKW12607.1"/>
    <property type="molecule type" value="Genomic_DNA"/>
</dbReference>
<evidence type="ECO:0000313" key="3">
    <source>
        <dbReference type="Proteomes" id="UP000298652"/>
    </source>
</evidence>